<dbReference type="eggNOG" id="COG3843">
    <property type="taxonomic scope" value="Bacteria"/>
</dbReference>
<evidence type="ECO:0000259" key="1">
    <source>
        <dbReference type="Pfam" id="PF03432"/>
    </source>
</evidence>
<dbReference type="NCBIfam" id="NF041325">
    <property type="entry name" value="Bacteroid_MobB"/>
    <property type="match status" value="1"/>
</dbReference>
<sequence length="409" mass="46753">MVANIRSGSSPGGALYYNKEKVDKDEAEVLLWQKMLEPYDKCGRLDIDACMESFMPYLEANRRTTNTVFHASLNPSPEDRLTDEQLRKIACEYMERMGYGEQPYIVFKHKDISREHLHIVSLRVDEQGRKLPHDFEARRSMEILRDLERKYGLHPSVKGQGLTDREGLRKVNYSEGNVKQQISSVARSCLRNYKCSSYGEFRTLLELLNVSVEERTGTVDGRDYAGVIYGAMTDDGYGIGTPFKSSRIGKDVGYKALQKYYERSKSALKQDGTLDRLRQTVKDAMSPDNTREEFRQLLKADGIDVVFRINPVGRIYGATFIDHNAGIVANGSLLGKEFSANVFNELYPAPKQAQQVAEQHVEQKHEVQNHAANPISGIVDTVLDLADTRAYEEQQRQMQQRRKKRRHRS</sequence>
<accession>A0A1Y3R5H2</accession>
<dbReference type="InterPro" id="IPR005094">
    <property type="entry name" value="Endonuclease_MobA/VirD2"/>
</dbReference>
<feature type="domain" description="MobA/VirD2-like nuclease" evidence="1">
    <location>
        <begin position="41"/>
        <end position="153"/>
    </location>
</feature>
<reference evidence="3" key="1">
    <citation type="submission" date="2017-04" db="EMBL/GenBank/DDBJ databases">
        <title>Function of individual gut microbiota members based on whole genome sequencing of pure cultures obtained from chicken caecum.</title>
        <authorList>
            <person name="Medvecky M."/>
            <person name="Cejkova D."/>
            <person name="Polansky O."/>
            <person name="Karasova D."/>
            <person name="Kubasova T."/>
            <person name="Cizek A."/>
            <person name="Rychlik I."/>
        </authorList>
    </citation>
    <scope>NUCLEOTIDE SEQUENCE [LARGE SCALE GENOMIC DNA]</scope>
    <source>
        <strain evidence="3">An90</strain>
    </source>
</reference>
<gene>
    <name evidence="2" type="ORF">B5G41_06100</name>
</gene>
<protein>
    <submittedName>
        <fullName evidence="2">Relaxase</fullName>
    </submittedName>
</protein>
<dbReference type="RefSeq" id="WP_087401839.1">
    <property type="nucleotide sequence ID" value="NZ_JADMTG010000003.1"/>
</dbReference>
<dbReference type="EMBL" id="NFHB01000003">
    <property type="protein sequence ID" value="OUN04030.1"/>
    <property type="molecule type" value="Genomic_DNA"/>
</dbReference>
<organism evidence="2 3">
    <name type="scientific">Alistipes onderdonkii</name>
    <dbReference type="NCBI Taxonomy" id="328813"/>
    <lineage>
        <taxon>Bacteria</taxon>
        <taxon>Pseudomonadati</taxon>
        <taxon>Bacteroidota</taxon>
        <taxon>Bacteroidia</taxon>
        <taxon>Bacteroidales</taxon>
        <taxon>Rikenellaceae</taxon>
        <taxon>Alistipes</taxon>
    </lineage>
</organism>
<dbReference type="OrthoDB" id="915634at2"/>
<dbReference type="Proteomes" id="UP000195772">
    <property type="component" value="Unassembled WGS sequence"/>
</dbReference>
<comment type="caution">
    <text evidence="2">The sequence shown here is derived from an EMBL/GenBank/DDBJ whole genome shotgun (WGS) entry which is preliminary data.</text>
</comment>
<evidence type="ECO:0000313" key="3">
    <source>
        <dbReference type="Proteomes" id="UP000195772"/>
    </source>
</evidence>
<dbReference type="AlphaFoldDB" id="A0A1Y3R5H2"/>
<proteinExistence type="predicted"/>
<name>A0A1Y3R5H2_9BACT</name>
<evidence type="ECO:0000313" key="2">
    <source>
        <dbReference type="EMBL" id="OUN04030.1"/>
    </source>
</evidence>
<dbReference type="Pfam" id="PF03432">
    <property type="entry name" value="Relaxase"/>
    <property type="match status" value="1"/>
</dbReference>